<comment type="caution">
    <text evidence="1">The sequence shown here is derived from an EMBL/GenBank/DDBJ whole genome shotgun (WGS) entry which is preliminary data.</text>
</comment>
<protein>
    <submittedName>
        <fullName evidence="1">Uncharacterized protein</fullName>
    </submittedName>
</protein>
<evidence type="ECO:0000313" key="1">
    <source>
        <dbReference type="EMBL" id="KAI4864524.1"/>
    </source>
</evidence>
<sequence>MHSQLSIVWLFQLTGLALAQSSDTNGTTDSCRSDCQLQIDTGFIEYWLWADSREEIAYPSQTYATKTIVQIFNTVLNTTRMETSYPSDYIPESTPTNEGGTQISTVTYSRQGQNHTTDIAFPTAFVNWPDTYGWKGTLGVEVSPGITDCITASTTSTMISILSNPQDPSILRPSESIQDTLGLTYSLLPGYWDYQLFYPEKTLFPDRSVIQTCCSSIDGGPNMAPFTVTSWTTISSTSYEGDDVASTNTDSISTAQSENTVISTPSETGGSSTSSTTPDSGVTPTSQPGATSTSQHTSTVGEEGTQSSSASPSESSGGGTQQSRGARDFGFYRTQCFVLSLVLVHAMIILLL</sequence>
<name>A0ACB9YZR3_9PEZI</name>
<organism evidence="1 2">
    <name type="scientific">Hypoxylon rubiginosum</name>
    <dbReference type="NCBI Taxonomy" id="110542"/>
    <lineage>
        <taxon>Eukaryota</taxon>
        <taxon>Fungi</taxon>
        <taxon>Dikarya</taxon>
        <taxon>Ascomycota</taxon>
        <taxon>Pezizomycotina</taxon>
        <taxon>Sordariomycetes</taxon>
        <taxon>Xylariomycetidae</taxon>
        <taxon>Xylariales</taxon>
        <taxon>Hypoxylaceae</taxon>
        <taxon>Hypoxylon</taxon>
    </lineage>
</organism>
<gene>
    <name evidence="1" type="ORF">F4820DRAFT_332808</name>
</gene>
<dbReference type="EMBL" id="MU393485">
    <property type="protein sequence ID" value="KAI4864524.1"/>
    <property type="molecule type" value="Genomic_DNA"/>
</dbReference>
<accession>A0ACB9YZR3</accession>
<dbReference type="Proteomes" id="UP001497700">
    <property type="component" value="Unassembled WGS sequence"/>
</dbReference>
<proteinExistence type="predicted"/>
<evidence type="ECO:0000313" key="2">
    <source>
        <dbReference type="Proteomes" id="UP001497700"/>
    </source>
</evidence>
<reference evidence="1 2" key="1">
    <citation type="journal article" date="2022" name="New Phytol.">
        <title>Ecological generalism drives hyperdiversity of secondary metabolite gene clusters in xylarialean endophytes.</title>
        <authorList>
            <person name="Franco M.E.E."/>
            <person name="Wisecaver J.H."/>
            <person name="Arnold A.E."/>
            <person name="Ju Y.M."/>
            <person name="Slot J.C."/>
            <person name="Ahrendt S."/>
            <person name="Moore L.P."/>
            <person name="Eastman K.E."/>
            <person name="Scott K."/>
            <person name="Konkel Z."/>
            <person name="Mondo S.J."/>
            <person name="Kuo A."/>
            <person name="Hayes R.D."/>
            <person name="Haridas S."/>
            <person name="Andreopoulos B."/>
            <person name="Riley R."/>
            <person name="LaButti K."/>
            <person name="Pangilinan J."/>
            <person name="Lipzen A."/>
            <person name="Amirebrahimi M."/>
            <person name="Yan J."/>
            <person name="Adam C."/>
            <person name="Keymanesh K."/>
            <person name="Ng V."/>
            <person name="Louie K."/>
            <person name="Northen T."/>
            <person name="Drula E."/>
            <person name="Henrissat B."/>
            <person name="Hsieh H.M."/>
            <person name="Youens-Clark K."/>
            <person name="Lutzoni F."/>
            <person name="Miadlikowska J."/>
            <person name="Eastwood D.C."/>
            <person name="Hamelin R.C."/>
            <person name="Grigoriev I.V."/>
            <person name="U'Ren J.M."/>
        </authorList>
    </citation>
    <scope>NUCLEOTIDE SEQUENCE [LARGE SCALE GENOMIC DNA]</scope>
    <source>
        <strain evidence="1 2">CBS 119005</strain>
    </source>
</reference>
<keyword evidence="2" id="KW-1185">Reference proteome</keyword>